<evidence type="ECO:0000313" key="8">
    <source>
        <dbReference type="EMBL" id="GBG10355.1"/>
    </source>
</evidence>
<evidence type="ECO:0000313" key="9">
    <source>
        <dbReference type="Proteomes" id="UP000245202"/>
    </source>
</evidence>
<name>A0A2R5EW59_9BACL</name>
<dbReference type="InterPro" id="IPR050640">
    <property type="entry name" value="Bact_2-comp_sensor_kinase"/>
</dbReference>
<gene>
    <name evidence="8" type="ORF">PAT3040_05084</name>
</gene>
<dbReference type="PANTHER" id="PTHR34220">
    <property type="entry name" value="SENSOR HISTIDINE KINASE YPDA"/>
    <property type="match status" value="1"/>
</dbReference>
<keyword evidence="5 6" id="KW-0472">Membrane</keyword>
<dbReference type="AlphaFoldDB" id="A0A2R5EW59"/>
<dbReference type="GO" id="GO:0005886">
    <property type="term" value="C:plasma membrane"/>
    <property type="evidence" value="ECO:0007669"/>
    <property type="project" value="UniProtKB-SubCell"/>
</dbReference>
<organism evidence="8 9">
    <name type="scientific">Paenibacillus agaridevorans</name>
    <dbReference type="NCBI Taxonomy" id="171404"/>
    <lineage>
        <taxon>Bacteria</taxon>
        <taxon>Bacillati</taxon>
        <taxon>Bacillota</taxon>
        <taxon>Bacilli</taxon>
        <taxon>Bacillales</taxon>
        <taxon>Paenibacillaceae</taxon>
        <taxon>Paenibacillus</taxon>
    </lineage>
</organism>
<dbReference type="CDD" id="cd06225">
    <property type="entry name" value="HAMP"/>
    <property type="match status" value="1"/>
</dbReference>
<protein>
    <submittedName>
        <fullName evidence="8">Two-component sensor histidine kinase</fullName>
    </submittedName>
</protein>
<dbReference type="Gene3D" id="1.10.8.500">
    <property type="entry name" value="HAMP domain in histidine kinase"/>
    <property type="match status" value="1"/>
</dbReference>
<evidence type="ECO:0000256" key="3">
    <source>
        <dbReference type="ARBA" id="ARBA00022692"/>
    </source>
</evidence>
<feature type="non-terminal residue" evidence="8">
    <location>
        <position position="509"/>
    </location>
</feature>
<dbReference type="InterPro" id="IPR003660">
    <property type="entry name" value="HAMP_dom"/>
</dbReference>
<evidence type="ECO:0000259" key="7">
    <source>
        <dbReference type="PROSITE" id="PS50885"/>
    </source>
</evidence>
<dbReference type="RefSeq" id="WP_108994872.1">
    <property type="nucleotide sequence ID" value="NZ_BDQX01000317.1"/>
</dbReference>
<comment type="subcellular location">
    <subcellularLocation>
        <location evidence="1">Cell membrane</location>
        <topology evidence="1">Multi-pass membrane protein</topology>
    </subcellularLocation>
</comment>
<feature type="transmembrane region" description="Helical" evidence="6">
    <location>
        <begin position="296"/>
        <end position="318"/>
    </location>
</feature>
<dbReference type="Pfam" id="PF02743">
    <property type="entry name" value="dCache_1"/>
    <property type="match status" value="1"/>
</dbReference>
<feature type="domain" description="HAMP" evidence="7">
    <location>
        <begin position="316"/>
        <end position="368"/>
    </location>
</feature>
<keyword evidence="9" id="KW-1185">Reference proteome</keyword>
<dbReference type="SMART" id="SM00304">
    <property type="entry name" value="HAMP"/>
    <property type="match status" value="1"/>
</dbReference>
<dbReference type="GO" id="GO:0000155">
    <property type="term" value="F:phosphorelay sensor kinase activity"/>
    <property type="evidence" value="ECO:0007669"/>
    <property type="project" value="InterPro"/>
</dbReference>
<evidence type="ECO:0000256" key="1">
    <source>
        <dbReference type="ARBA" id="ARBA00004651"/>
    </source>
</evidence>
<sequence>MKAVKRFINNLALRNKLLVFFLLASVIPLLAISLYFYQVFQNQLVSQTHDRMRTMNSQLSSNIDNKLKNYEQISSLLYMDSELRDWLTREYRRGIDFVHAYDYINSLLFGIQLTNTDIDSITIYPFNESIPSDGMFIQRVDEGMREAKWYKELEQSYGNAVYSVVMENGGKQPVITLARLLNNNDMQRPYGVLAIHVKESALYSLFGEEAQASDIYLVNQEGAILSTRDKSMILQPFRQVLEEGGWSGGGSGTFEQPVKGMESLVVYDTLPIGWKTVSIIPLSDVLSEANKASSRILLIAAISILLSVGLIAMTARYFSNRFQTLTRFVRKVGDEQFQFELKQDSKDEIGLLAESFNTMKRQLDKLINEVYKKEIMRKETELALLQSQINPHFLYNTLAVISSLAVQNQDRQVSKIVRHLSNFYKTSLSKGKPVILIQKEIEITRHYVEIQSVRFDNLFRVHWQLDEELFRHQTVKLILQPFVENAIQHAVWSDDEPLNIVIRLYRLRA</sequence>
<keyword evidence="3 6" id="KW-0812">Transmembrane</keyword>
<dbReference type="Gene3D" id="3.30.450.20">
    <property type="entry name" value="PAS domain"/>
    <property type="match status" value="1"/>
</dbReference>
<dbReference type="EMBL" id="BDQX01000317">
    <property type="protein sequence ID" value="GBG10355.1"/>
    <property type="molecule type" value="Genomic_DNA"/>
</dbReference>
<dbReference type="Pfam" id="PF06580">
    <property type="entry name" value="His_kinase"/>
    <property type="match status" value="1"/>
</dbReference>
<dbReference type="Proteomes" id="UP000245202">
    <property type="component" value="Unassembled WGS sequence"/>
</dbReference>
<evidence type="ECO:0000256" key="4">
    <source>
        <dbReference type="ARBA" id="ARBA00022989"/>
    </source>
</evidence>
<dbReference type="PROSITE" id="PS50885">
    <property type="entry name" value="HAMP"/>
    <property type="match status" value="1"/>
</dbReference>
<dbReference type="PANTHER" id="PTHR34220:SF7">
    <property type="entry name" value="SENSOR HISTIDINE KINASE YPDA"/>
    <property type="match status" value="1"/>
</dbReference>
<keyword evidence="2" id="KW-1003">Cell membrane</keyword>
<dbReference type="InterPro" id="IPR033479">
    <property type="entry name" value="dCache_1"/>
</dbReference>
<keyword evidence="8" id="KW-0418">Kinase</keyword>
<dbReference type="SUPFAM" id="SSF158472">
    <property type="entry name" value="HAMP domain-like"/>
    <property type="match status" value="1"/>
</dbReference>
<evidence type="ECO:0000256" key="5">
    <source>
        <dbReference type="ARBA" id="ARBA00023136"/>
    </source>
</evidence>
<reference evidence="8 9" key="1">
    <citation type="submission" date="2017-08" db="EMBL/GenBank/DDBJ databases">
        <title>Substantial Increase in Enzyme Production by Combined Drug-Resistance Mutations in Paenibacillus agaridevorans.</title>
        <authorList>
            <person name="Tanaka Y."/>
            <person name="Funane K."/>
            <person name="Hosaka T."/>
            <person name="Shiwa Y."/>
            <person name="Fujita N."/>
            <person name="Miyazaki T."/>
            <person name="Yoshikawa H."/>
            <person name="Murakami K."/>
            <person name="Kasahara K."/>
            <person name="Inaoka T."/>
            <person name="Hiraga Y."/>
            <person name="Ochi K."/>
        </authorList>
    </citation>
    <scope>NUCLEOTIDE SEQUENCE [LARGE SCALE GENOMIC DNA]</scope>
    <source>
        <strain evidence="8 9">T-3040</strain>
    </source>
</reference>
<evidence type="ECO:0000256" key="6">
    <source>
        <dbReference type="SAM" id="Phobius"/>
    </source>
</evidence>
<proteinExistence type="predicted"/>
<accession>A0A2R5EW59</accession>
<keyword evidence="8" id="KW-0808">Transferase</keyword>
<dbReference type="Pfam" id="PF00672">
    <property type="entry name" value="HAMP"/>
    <property type="match status" value="1"/>
</dbReference>
<evidence type="ECO:0000256" key="2">
    <source>
        <dbReference type="ARBA" id="ARBA00022475"/>
    </source>
</evidence>
<comment type="caution">
    <text evidence="8">The sequence shown here is derived from an EMBL/GenBank/DDBJ whole genome shotgun (WGS) entry which is preliminary data.</text>
</comment>
<keyword evidence="4 6" id="KW-1133">Transmembrane helix</keyword>
<dbReference type="InterPro" id="IPR010559">
    <property type="entry name" value="Sig_transdc_His_kin_internal"/>
</dbReference>